<dbReference type="EMBL" id="MDYQ01000007">
    <property type="protein sequence ID" value="PRP88810.1"/>
    <property type="molecule type" value="Genomic_DNA"/>
</dbReference>
<feature type="transmembrane region" description="Helical" evidence="7">
    <location>
        <begin position="46"/>
        <end position="64"/>
    </location>
</feature>
<dbReference type="GO" id="GO:0042147">
    <property type="term" value="P:retrograde transport, endosome to Golgi"/>
    <property type="evidence" value="ECO:0007669"/>
    <property type="project" value="InterPro"/>
</dbReference>
<keyword evidence="3 7" id="KW-1133">Transmembrane helix</keyword>
<accession>A0A2P6NXY6</accession>
<evidence type="ECO:0000313" key="8">
    <source>
        <dbReference type="EMBL" id="PRP88810.1"/>
    </source>
</evidence>
<evidence type="ECO:0000256" key="5">
    <source>
        <dbReference type="ARBA" id="ARBA00023136"/>
    </source>
</evidence>
<keyword evidence="9" id="KW-1185">Reference proteome</keyword>
<evidence type="ECO:0000256" key="4">
    <source>
        <dbReference type="ARBA" id="ARBA00023034"/>
    </source>
</evidence>
<evidence type="ECO:0000256" key="6">
    <source>
        <dbReference type="ARBA" id="ARBA00025799"/>
    </source>
</evidence>
<comment type="subcellular location">
    <subcellularLocation>
        <location evidence="1">Golgi apparatus membrane</location>
        <topology evidence="1">Multi-pass membrane protein</topology>
    </subcellularLocation>
</comment>
<evidence type="ECO:0000313" key="9">
    <source>
        <dbReference type="Proteomes" id="UP000241769"/>
    </source>
</evidence>
<dbReference type="InterPro" id="IPR045176">
    <property type="entry name" value="Got1"/>
</dbReference>
<organism evidence="8 9">
    <name type="scientific">Planoprotostelium fungivorum</name>
    <dbReference type="NCBI Taxonomy" id="1890364"/>
    <lineage>
        <taxon>Eukaryota</taxon>
        <taxon>Amoebozoa</taxon>
        <taxon>Evosea</taxon>
        <taxon>Variosea</taxon>
        <taxon>Cavosteliida</taxon>
        <taxon>Cavosteliaceae</taxon>
        <taxon>Planoprotostelium</taxon>
    </lineage>
</organism>
<evidence type="ECO:0000256" key="7">
    <source>
        <dbReference type="SAM" id="Phobius"/>
    </source>
</evidence>
<evidence type="ECO:0000256" key="1">
    <source>
        <dbReference type="ARBA" id="ARBA00004653"/>
    </source>
</evidence>
<name>A0A2P6NXY6_9EUKA</name>
<reference evidence="8 9" key="1">
    <citation type="journal article" date="2018" name="Genome Biol. Evol.">
        <title>Multiple Roots of Fruiting Body Formation in Amoebozoa.</title>
        <authorList>
            <person name="Hillmann F."/>
            <person name="Forbes G."/>
            <person name="Novohradska S."/>
            <person name="Ferling I."/>
            <person name="Riege K."/>
            <person name="Groth M."/>
            <person name="Westermann M."/>
            <person name="Marz M."/>
            <person name="Spaller T."/>
            <person name="Winckler T."/>
            <person name="Schaap P."/>
            <person name="Glockner G."/>
        </authorList>
    </citation>
    <scope>NUCLEOTIDE SEQUENCE [LARGE SCALE GENOMIC DNA]</scope>
    <source>
        <strain evidence="8 9">Jena</strain>
    </source>
</reference>
<dbReference type="PANTHER" id="PTHR21493:SF9">
    <property type="entry name" value="GOLGI TRANSPORT PROTEIN 1-RELATED"/>
    <property type="match status" value="1"/>
</dbReference>
<dbReference type="GO" id="GO:0005829">
    <property type="term" value="C:cytosol"/>
    <property type="evidence" value="ECO:0007669"/>
    <property type="project" value="GOC"/>
</dbReference>
<dbReference type="GO" id="GO:0000139">
    <property type="term" value="C:Golgi membrane"/>
    <property type="evidence" value="ECO:0007669"/>
    <property type="project" value="UniProtKB-SubCell"/>
</dbReference>
<protein>
    <submittedName>
        <fullName evidence="8">Got1 family protein</fullName>
    </submittedName>
</protein>
<keyword evidence="4" id="KW-0333">Golgi apparatus</keyword>
<dbReference type="STRING" id="1890364.A0A2P6NXY6"/>
<proteinExistence type="inferred from homology"/>
<dbReference type="InterPro" id="IPR007305">
    <property type="entry name" value="Vesicle_transpt_Got1/SFT2"/>
</dbReference>
<dbReference type="Pfam" id="PF04178">
    <property type="entry name" value="Got1"/>
    <property type="match status" value="1"/>
</dbReference>
<dbReference type="PANTHER" id="PTHR21493">
    <property type="entry name" value="CGI-141-RELATED/LIPASE CONTAINING PROTEIN"/>
    <property type="match status" value="1"/>
</dbReference>
<evidence type="ECO:0000256" key="3">
    <source>
        <dbReference type="ARBA" id="ARBA00022989"/>
    </source>
</evidence>
<dbReference type="Proteomes" id="UP000241769">
    <property type="component" value="Unassembled WGS sequence"/>
</dbReference>
<keyword evidence="2 7" id="KW-0812">Transmembrane</keyword>
<dbReference type="InParanoid" id="A0A2P6NXY6"/>
<comment type="caution">
    <text evidence="8">The sequence shown here is derived from an EMBL/GenBank/DDBJ whole genome shotgun (WGS) entry which is preliminary data.</text>
</comment>
<keyword evidence="5 7" id="KW-0472">Membrane</keyword>
<dbReference type="OrthoDB" id="204784at2759"/>
<comment type="similarity">
    <text evidence="6">Belongs to the GOT1 family.</text>
</comment>
<dbReference type="AlphaFoldDB" id="A0A2P6NXY6"/>
<gene>
    <name evidence="8" type="ORF">PROFUN_00278</name>
</gene>
<feature type="transmembrane region" description="Helical" evidence="7">
    <location>
        <begin position="20"/>
        <end position="39"/>
    </location>
</feature>
<dbReference type="GO" id="GO:0006888">
    <property type="term" value="P:endoplasmic reticulum to Golgi vesicle-mediated transport"/>
    <property type="evidence" value="ECO:0007669"/>
    <property type="project" value="InterPro"/>
</dbReference>
<feature type="transmembrane region" description="Helical" evidence="7">
    <location>
        <begin position="84"/>
        <end position="107"/>
    </location>
</feature>
<evidence type="ECO:0000256" key="2">
    <source>
        <dbReference type="ARBA" id="ARBA00022692"/>
    </source>
</evidence>
<sequence>MSYDEDDEYQGWVSESQKVGIIFLVFAAAFGGLGFVMFLDTGLLSIANLLLLIGLSLCLGAERLKNFFINPQKLPFTLMFSLGIFLLLNGYSILGFLAEMIGFFMLFKEFIPLVRTAVRYVFSGFSLT</sequence>